<dbReference type="OrthoDB" id="9801997at2"/>
<protein>
    <submittedName>
        <fullName evidence="2">Carboxymuconolactone decarboxylase family protein</fullName>
    </submittedName>
</protein>
<dbReference type="Gene3D" id="1.20.1290.10">
    <property type="entry name" value="AhpD-like"/>
    <property type="match status" value="1"/>
</dbReference>
<dbReference type="Pfam" id="PF02627">
    <property type="entry name" value="CMD"/>
    <property type="match status" value="1"/>
</dbReference>
<dbReference type="AlphaFoldDB" id="A0A518B148"/>
<feature type="domain" description="Carboxymuconolactone decarboxylase-like" evidence="1">
    <location>
        <begin position="48"/>
        <end position="119"/>
    </location>
</feature>
<name>A0A518B148_9BACT</name>
<keyword evidence="3" id="KW-1185">Reference proteome</keyword>
<dbReference type="KEGG" id="knv:Pan216_15450"/>
<dbReference type="RefSeq" id="WP_145256945.1">
    <property type="nucleotide sequence ID" value="NZ_CP036279.1"/>
</dbReference>
<dbReference type="InterPro" id="IPR029032">
    <property type="entry name" value="AhpD-like"/>
</dbReference>
<organism evidence="2 3">
    <name type="scientific">Kolteria novifilia</name>
    <dbReference type="NCBI Taxonomy" id="2527975"/>
    <lineage>
        <taxon>Bacteria</taxon>
        <taxon>Pseudomonadati</taxon>
        <taxon>Planctomycetota</taxon>
        <taxon>Planctomycetia</taxon>
        <taxon>Kolteriales</taxon>
        <taxon>Kolteriaceae</taxon>
        <taxon>Kolteria</taxon>
    </lineage>
</organism>
<accession>A0A518B148</accession>
<dbReference type="Proteomes" id="UP000317093">
    <property type="component" value="Chromosome"/>
</dbReference>
<proteinExistence type="predicted"/>
<evidence type="ECO:0000313" key="3">
    <source>
        <dbReference type="Proteomes" id="UP000317093"/>
    </source>
</evidence>
<dbReference type="PANTHER" id="PTHR35446:SF3">
    <property type="entry name" value="CMD DOMAIN-CONTAINING PROTEIN"/>
    <property type="match status" value="1"/>
</dbReference>
<dbReference type="InterPro" id="IPR003779">
    <property type="entry name" value="CMD-like"/>
</dbReference>
<gene>
    <name evidence="2" type="ORF">Pan216_15450</name>
</gene>
<reference evidence="2 3" key="1">
    <citation type="submission" date="2019-02" db="EMBL/GenBank/DDBJ databases">
        <title>Deep-cultivation of Planctomycetes and their phenomic and genomic characterization uncovers novel biology.</title>
        <authorList>
            <person name="Wiegand S."/>
            <person name="Jogler M."/>
            <person name="Boedeker C."/>
            <person name="Pinto D."/>
            <person name="Vollmers J."/>
            <person name="Rivas-Marin E."/>
            <person name="Kohn T."/>
            <person name="Peeters S.H."/>
            <person name="Heuer A."/>
            <person name="Rast P."/>
            <person name="Oberbeckmann S."/>
            <person name="Bunk B."/>
            <person name="Jeske O."/>
            <person name="Meyerdierks A."/>
            <person name="Storesund J.E."/>
            <person name="Kallscheuer N."/>
            <person name="Luecker S."/>
            <person name="Lage O.M."/>
            <person name="Pohl T."/>
            <person name="Merkel B.J."/>
            <person name="Hornburger P."/>
            <person name="Mueller R.-W."/>
            <person name="Bruemmer F."/>
            <person name="Labrenz M."/>
            <person name="Spormann A.M."/>
            <person name="Op den Camp H."/>
            <person name="Overmann J."/>
            <person name="Amann R."/>
            <person name="Jetten M.S.M."/>
            <person name="Mascher T."/>
            <person name="Medema M.H."/>
            <person name="Devos D.P."/>
            <person name="Kaster A.-K."/>
            <person name="Ovreas L."/>
            <person name="Rohde M."/>
            <person name="Galperin M.Y."/>
            <person name="Jogler C."/>
        </authorList>
    </citation>
    <scope>NUCLEOTIDE SEQUENCE [LARGE SCALE GENOMIC DNA]</scope>
    <source>
        <strain evidence="2 3">Pan216</strain>
    </source>
</reference>
<dbReference type="PANTHER" id="PTHR35446">
    <property type="entry name" value="SI:CH211-175M2.5"/>
    <property type="match status" value="1"/>
</dbReference>
<dbReference type="GO" id="GO:0051920">
    <property type="term" value="F:peroxiredoxin activity"/>
    <property type="evidence" value="ECO:0007669"/>
    <property type="project" value="InterPro"/>
</dbReference>
<evidence type="ECO:0000313" key="2">
    <source>
        <dbReference type="EMBL" id="QDU60696.1"/>
    </source>
</evidence>
<evidence type="ECO:0000259" key="1">
    <source>
        <dbReference type="Pfam" id="PF02627"/>
    </source>
</evidence>
<dbReference type="SUPFAM" id="SSF69118">
    <property type="entry name" value="AhpD-like"/>
    <property type="match status" value="1"/>
</dbReference>
<sequence>MQRLSTVDPAEAQGRTKELLDDAQRAFGMIPNAVKVFAHSPAALDSYLTFTAKMQGGTLDPTLHYLVKLHTSQTNDCDYCTSILCAIGSDTGVSAEEILSGRTGQSDDQRTQAALRFAEAVLEKRGKVSDDELAAVRGAGFGDAEIVEIVASVVHGCLTNFVNNVAGTELDIPRAESIASLAG</sequence>
<dbReference type="EMBL" id="CP036279">
    <property type="protein sequence ID" value="QDU60696.1"/>
    <property type="molecule type" value="Genomic_DNA"/>
</dbReference>